<feature type="transmembrane region" description="Helical" evidence="6">
    <location>
        <begin position="374"/>
        <end position="396"/>
    </location>
</feature>
<protein>
    <recommendedName>
        <fullName evidence="7">Major facilitator superfamily (MFS) profile domain-containing protein</fullName>
    </recommendedName>
</protein>
<dbReference type="FunFam" id="1.20.1250.20:FF:000018">
    <property type="entry name" value="MFS transporter permease"/>
    <property type="match status" value="1"/>
</dbReference>
<feature type="transmembrane region" description="Helical" evidence="6">
    <location>
        <begin position="121"/>
        <end position="144"/>
    </location>
</feature>
<keyword evidence="4 6" id="KW-1133">Transmembrane helix</keyword>
<dbReference type="Pfam" id="PF07690">
    <property type="entry name" value="MFS_1"/>
    <property type="match status" value="1"/>
</dbReference>
<evidence type="ECO:0000256" key="5">
    <source>
        <dbReference type="ARBA" id="ARBA00023136"/>
    </source>
</evidence>
<accession>A0A8H5EU82</accession>
<dbReference type="OrthoDB" id="3639251at2759"/>
<dbReference type="GO" id="GO:0022857">
    <property type="term" value="F:transmembrane transporter activity"/>
    <property type="evidence" value="ECO:0007669"/>
    <property type="project" value="InterPro"/>
</dbReference>
<dbReference type="PROSITE" id="PS50850">
    <property type="entry name" value="MFS"/>
    <property type="match status" value="1"/>
</dbReference>
<dbReference type="InterPro" id="IPR036259">
    <property type="entry name" value="MFS_trans_sf"/>
</dbReference>
<dbReference type="Gene3D" id="1.20.1250.20">
    <property type="entry name" value="MFS general substrate transporter like domains"/>
    <property type="match status" value="2"/>
</dbReference>
<dbReference type="EMBL" id="JAACJJ010000056">
    <property type="protein sequence ID" value="KAF5312730.1"/>
    <property type="molecule type" value="Genomic_DNA"/>
</dbReference>
<evidence type="ECO:0000256" key="3">
    <source>
        <dbReference type="ARBA" id="ARBA00022692"/>
    </source>
</evidence>
<comment type="caution">
    <text evidence="8">The sequence shown here is derived from an EMBL/GenBank/DDBJ whole genome shotgun (WGS) entry which is preliminary data.</text>
</comment>
<dbReference type="InterPro" id="IPR011701">
    <property type="entry name" value="MFS"/>
</dbReference>
<gene>
    <name evidence="8" type="ORF">D9619_003612</name>
</gene>
<feature type="transmembrane region" description="Helical" evidence="6">
    <location>
        <begin position="150"/>
        <end position="168"/>
    </location>
</feature>
<keyword evidence="5 6" id="KW-0472">Membrane</keyword>
<feature type="transmembrane region" description="Helical" evidence="6">
    <location>
        <begin position="417"/>
        <end position="438"/>
    </location>
</feature>
<evidence type="ECO:0000256" key="1">
    <source>
        <dbReference type="ARBA" id="ARBA00004141"/>
    </source>
</evidence>
<reference evidence="8 9" key="1">
    <citation type="journal article" date="2020" name="ISME J.">
        <title>Uncovering the hidden diversity of litter-decomposition mechanisms in mushroom-forming fungi.</title>
        <authorList>
            <person name="Floudas D."/>
            <person name="Bentzer J."/>
            <person name="Ahren D."/>
            <person name="Johansson T."/>
            <person name="Persson P."/>
            <person name="Tunlid A."/>
        </authorList>
    </citation>
    <scope>NUCLEOTIDE SEQUENCE [LARGE SCALE GENOMIC DNA]</scope>
    <source>
        <strain evidence="8 9">CBS 101986</strain>
    </source>
</reference>
<feature type="transmembrane region" description="Helical" evidence="6">
    <location>
        <begin position="213"/>
        <end position="235"/>
    </location>
</feature>
<evidence type="ECO:0000256" key="6">
    <source>
        <dbReference type="SAM" id="Phobius"/>
    </source>
</evidence>
<feature type="domain" description="Major facilitator superfamily (MFS) profile" evidence="7">
    <location>
        <begin position="53"/>
        <end position="496"/>
    </location>
</feature>
<feature type="transmembrane region" description="Helical" evidence="6">
    <location>
        <begin position="450"/>
        <end position="472"/>
    </location>
</feature>
<name>A0A8H5EU82_9AGAR</name>
<feature type="transmembrane region" description="Helical" evidence="6">
    <location>
        <begin position="180"/>
        <end position="201"/>
    </location>
</feature>
<dbReference type="InterPro" id="IPR020846">
    <property type="entry name" value="MFS_dom"/>
</dbReference>
<dbReference type="PANTHER" id="PTHR43791">
    <property type="entry name" value="PERMEASE-RELATED"/>
    <property type="match status" value="1"/>
</dbReference>
<evidence type="ECO:0000313" key="8">
    <source>
        <dbReference type="EMBL" id="KAF5312730.1"/>
    </source>
</evidence>
<keyword evidence="9" id="KW-1185">Reference proteome</keyword>
<proteinExistence type="predicted"/>
<organism evidence="8 9">
    <name type="scientific">Psilocybe cf. subviscida</name>
    <dbReference type="NCBI Taxonomy" id="2480587"/>
    <lineage>
        <taxon>Eukaryota</taxon>
        <taxon>Fungi</taxon>
        <taxon>Dikarya</taxon>
        <taxon>Basidiomycota</taxon>
        <taxon>Agaricomycotina</taxon>
        <taxon>Agaricomycetes</taxon>
        <taxon>Agaricomycetidae</taxon>
        <taxon>Agaricales</taxon>
        <taxon>Agaricineae</taxon>
        <taxon>Strophariaceae</taxon>
        <taxon>Psilocybe</taxon>
    </lineage>
</organism>
<feature type="transmembrane region" description="Helical" evidence="6">
    <location>
        <begin position="351"/>
        <end position="368"/>
    </location>
</feature>
<dbReference type="AlphaFoldDB" id="A0A8H5EU82"/>
<evidence type="ECO:0000256" key="2">
    <source>
        <dbReference type="ARBA" id="ARBA00022448"/>
    </source>
</evidence>
<evidence type="ECO:0000256" key="4">
    <source>
        <dbReference type="ARBA" id="ARBA00022989"/>
    </source>
</evidence>
<dbReference type="Proteomes" id="UP000567179">
    <property type="component" value="Unassembled WGS sequence"/>
</dbReference>
<comment type="subcellular location">
    <subcellularLocation>
        <location evidence="1">Membrane</location>
        <topology evidence="1">Multi-pass membrane protein</topology>
    </subcellularLocation>
</comment>
<keyword evidence="2" id="KW-0813">Transport</keyword>
<feature type="transmembrane region" description="Helical" evidence="6">
    <location>
        <begin position="53"/>
        <end position="71"/>
    </location>
</feature>
<sequence>MSSRDSKHSADLKIEDVEKSSSIEKDIASASEIEATFDPIFVRRTIRKVDFRMLPLLGLVYAVALIDRINLASARTAGMGVDLKLDIGERYSIASMIYFVPYILLQIPSNLILRYLGSRQLLTITVVGWGAAQTGMAFVPTWGVLCLCRVLLGVFEAGFFPSLVYIITTWYKRHEVQKRLAVFYLSSISIQSFNSIIAYAITKLTGKAGLNGWQWIFLLEGLFTIVLGVAVWFWVTDFPERAKFITEEERKVILTRVEADRGDSVADQLTAKKVLKHLQDPVLYCFAFMFLASTIPAYAIAFFITIILKAMGYTTSVALLLTAPPGIFAAASCFFFAWLSDKTKHRAGWMAVQNVICIIGLALAAYSHKNPVRYFGLFLVNAGATGCIPGVLAYDMGLLCAIRSQSSNNITSHTKRAVQTATIVASGGFGGIIATLVFRQKDFPRYVTGMWVTIGFQLMMMTMLGVTTFVFSRRNRLRREGKLGPLEGQENFFYTL</sequence>
<evidence type="ECO:0000313" key="9">
    <source>
        <dbReference type="Proteomes" id="UP000567179"/>
    </source>
</evidence>
<dbReference type="PANTHER" id="PTHR43791:SF3">
    <property type="entry name" value="MAJOR FACILITATOR SUPERFAMILY (MFS) PROFILE DOMAIN-CONTAINING PROTEIN"/>
    <property type="match status" value="1"/>
</dbReference>
<dbReference type="GO" id="GO:0016020">
    <property type="term" value="C:membrane"/>
    <property type="evidence" value="ECO:0007669"/>
    <property type="project" value="UniProtKB-SubCell"/>
</dbReference>
<evidence type="ECO:0000259" key="7">
    <source>
        <dbReference type="PROSITE" id="PS50850"/>
    </source>
</evidence>
<dbReference type="SUPFAM" id="SSF103473">
    <property type="entry name" value="MFS general substrate transporter"/>
    <property type="match status" value="1"/>
</dbReference>
<keyword evidence="3 6" id="KW-0812">Transmembrane</keyword>
<feature type="transmembrane region" description="Helical" evidence="6">
    <location>
        <begin position="317"/>
        <end position="339"/>
    </location>
</feature>
<feature type="transmembrane region" description="Helical" evidence="6">
    <location>
        <begin position="91"/>
        <end position="109"/>
    </location>
</feature>
<feature type="transmembrane region" description="Helical" evidence="6">
    <location>
        <begin position="282"/>
        <end position="311"/>
    </location>
</feature>